<dbReference type="GO" id="GO:0008800">
    <property type="term" value="F:beta-lactamase activity"/>
    <property type="evidence" value="ECO:0007669"/>
    <property type="project" value="UniProtKB-EC"/>
</dbReference>
<dbReference type="Proteomes" id="UP001209885">
    <property type="component" value="Unassembled WGS sequence"/>
</dbReference>
<dbReference type="PANTHER" id="PTHR30627">
    <property type="entry name" value="PEPTIDOGLYCAN D,D-TRANSPEPTIDASE"/>
    <property type="match status" value="1"/>
</dbReference>
<keyword evidence="4" id="KW-0732">Signal</keyword>
<dbReference type="NCBIfam" id="NF012161">
    <property type="entry name" value="bla_class_D_main"/>
    <property type="match status" value="1"/>
</dbReference>
<keyword evidence="5 8" id="KW-0378">Hydrolase</keyword>
<comment type="catalytic activity">
    <reaction evidence="1">
        <text>a beta-lactam + H2O = a substituted beta-amino acid</text>
        <dbReference type="Rhea" id="RHEA:20401"/>
        <dbReference type="ChEBI" id="CHEBI:15377"/>
        <dbReference type="ChEBI" id="CHEBI:35627"/>
        <dbReference type="ChEBI" id="CHEBI:140347"/>
        <dbReference type="EC" id="3.5.2.6"/>
    </reaction>
</comment>
<organism evidence="8 9">
    <name type="scientific">Mangrovivirga halotolerans</name>
    <dbReference type="NCBI Taxonomy" id="2993936"/>
    <lineage>
        <taxon>Bacteria</taxon>
        <taxon>Pseudomonadati</taxon>
        <taxon>Bacteroidota</taxon>
        <taxon>Cytophagia</taxon>
        <taxon>Cytophagales</taxon>
        <taxon>Mangrovivirgaceae</taxon>
        <taxon>Mangrovivirga</taxon>
    </lineage>
</organism>
<evidence type="ECO:0000256" key="1">
    <source>
        <dbReference type="ARBA" id="ARBA00001526"/>
    </source>
</evidence>
<dbReference type="EC" id="3.5.2.6" evidence="3"/>
<feature type="domain" description="Penicillin-binding protein transpeptidase" evidence="7">
    <location>
        <begin position="71"/>
        <end position="251"/>
    </location>
</feature>
<evidence type="ECO:0000256" key="2">
    <source>
        <dbReference type="ARBA" id="ARBA00007898"/>
    </source>
</evidence>
<sequence>MKIIYLLPFLVSLYSCTNKQTQSNFNNENEPQHEKVVNEFQTILDSASITGSILIYDLGTGKYYSNDFERSRKGFLPASTYKIPNSIIALETGVVDNENSVFKWDGKKRGLKVWEQDLTLKEAFHLSCVPCYQEVARKIGVKTMNEYLDKFKYGNIKVDSTTIDVFWLEGESSIDQFQQIDFLQRLYQSKLPISQRTESIMKQMMVIEETEQYRISGKTGWSTRQGNDNGWFVGYIEVQDSVYFFATNVEPTIEFEMSSFPKIRQEVTYKALKQMRLIE</sequence>
<gene>
    <name evidence="8" type="primary">blaOXA</name>
    <name evidence="8" type="ORF">OO013_05655</name>
</gene>
<evidence type="ECO:0000256" key="5">
    <source>
        <dbReference type="ARBA" id="ARBA00022801"/>
    </source>
</evidence>
<keyword evidence="6" id="KW-0046">Antibiotic resistance</keyword>
<dbReference type="RefSeq" id="WP_266055718.1">
    <property type="nucleotide sequence ID" value="NZ_JAPFQN010000003.1"/>
</dbReference>
<evidence type="ECO:0000256" key="6">
    <source>
        <dbReference type="ARBA" id="ARBA00023251"/>
    </source>
</evidence>
<dbReference type="Gene3D" id="3.40.710.10">
    <property type="entry name" value="DD-peptidase/beta-lactamase superfamily"/>
    <property type="match status" value="1"/>
</dbReference>
<name>A0ABT3RP09_9BACT</name>
<evidence type="ECO:0000256" key="4">
    <source>
        <dbReference type="ARBA" id="ARBA00022729"/>
    </source>
</evidence>
<keyword evidence="9" id="KW-1185">Reference proteome</keyword>
<dbReference type="InterPro" id="IPR001460">
    <property type="entry name" value="PCN-bd_Tpept"/>
</dbReference>
<comment type="similarity">
    <text evidence="2">Belongs to the class-D beta-lactamase family.</text>
</comment>
<comment type="caution">
    <text evidence="8">The sequence shown here is derived from an EMBL/GenBank/DDBJ whole genome shotgun (WGS) entry which is preliminary data.</text>
</comment>
<dbReference type="SUPFAM" id="SSF56601">
    <property type="entry name" value="beta-lactamase/transpeptidase-like"/>
    <property type="match status" value="1"/>
</dbReference>
<dbReference type="PROSITE" id="PS51257">
    <property type="entry name" value="PROKAR_LIPOPROTEIN"/>
    <property type="match status" value="1"/>
</dbReference>
<evidence type="ECO:0000256" key="3">
    <source>
        <dbReference type="ARBA" id="ARBA00012865"/>
    </source>
</evidence>
<evidence type="ECO:0000313" key="9">
    <source>
        <dbReference type="Proteomes" id="UP001209885"/>
    </source>
</evidence>
<dbReference type="Pfam" id="PF00905">
    <property type="entry name" value="Transpeptidase"/>
    <property type="match status" value="1"/>
</dbReference>
<evidence type="ECO:0000259" key="7">
    <source>
        <dbReference type="Pfam" id="PF00905"/>
    </source>
</evidence>
<dbReference type="PANTHER" id="PTHR30627:SF6">
    <property type="entry name" value="BETA-LACTAMASE YBXI-RELATED"/>
    <property type="match status" value="1"/>
</dbReference>
<dbReference type="InterPro" id="IPR050515">
    <property type="entry name" value="Beta-lactam/transpept"/>
</dbReference>
<evidence type="ECO:0000313" key="8">
    <source>
        <dbReference type="EMBL" id="MCX2743340.1"/>
    </source>
</evidence>
<proteinExistence type="inferred from homology"/>
<accession>A0ABT3RP09</accession>
<dbReference type="InterPro" id="IPR012338">
    <property type="entry name" value="Beta-lactam/transpept-like"/>
</dbReference>
<reference evidence="8 9" key="1">
    <citation type="submission" date="2022-11" db="EMBL/GenBank/DDBJ databases">
        <title>The characterization of three novel Bacteroidetes species and genomic analysis of their roles in tidal elemental geochemical cycles.</title>
        <authorList>
            <person name="Ma K."/>
        </authorList>
    </citation>
    <scope>NUCLEOTIDE SEQUENCE [LARGE SCALE GENOMIC DNA]</scope>
    <source>
        <strain evidence="8 9">M17</strain>
    </source>
</reference>
<dbReference type="EMBL" id="JAPFQN010000003">
    <property type="protein sequence ID" value="MCX2743340.1"/>
    <property type="molecule type" value="Genomic_DNA"/>
</dbReference>
<protein>
    <recommendedName>
        <fullName evidence="3">beta-lactamase</fullName>
        <ecNumber evidence="3">3.5.2.6</ecNumber>
    </recommendedName>
</protein>